<evidence type="ECO:0000256" key="2">
    <source>
        <dbReference type="ARBA" id="ARBA00022723"/>
    </source>
</evidence>
<feature type="binding site" evidence="5">
    <location>
        <position position="231"/>
    </location>
    <ligand>
        <name>[4Fe-4S] cluster</name>
        <dbReference type="ChEBI" id="CHEBI:49883"/>
    </ligand>
</feature>
<feature type="binding site" evidence="5">
    <location>
        <position position="74"/>
    </location>
    <ligand>
        <name>(2E)-4-hydroxy-3-methylbut-2-enyl diphosphate</name>
        <dbReference type="ChEBI" id="CHEBI:128753"/>
    </ligand>
</feature>
<comment type="pathway">
    <text evidence="5">Isoprenoid biosynthesis; dimethylallyl diphosphate biosynthesis; dimethylallyl diphosphate from (2E)-4-hydroxy-3-methylbutenyl diphosphate: step 1/1.</text>
</comment>
<feature type="binding site" evidence="5">
    <location>
        <position position="261"/>
    </location>
    <ligand>
        <name>isopentenyl diphosphate</name>
        <dbReference type="ChEBI" id="CHEBI:128769"/>
    </ligand>
</feature>
<dbReference type="UniPathway" id="UPA00059">
    <property type="reaction ID" value="UER00105"/>
</dbReference>
<dbReference type="NCBIfam" id="TIGR00216">
    <property type="entry name" value="ispH_lytB"/>
    <property type="match status" value="1"/>
</dbReference>
<dbReference type="GO" id="GO:0046872">
    <property type="term" value="F:metal ion binding"/>
    <property type="evidence" value="ECO:0007669"/>
    <property type="project" value="UniProtKB-KW"/>
</dbReference>
<dbReference type="Proteomes" id="UP000006383">
    <property type="component" value="Chromosome I"/>
</dbReference>
<feature type="binding site" evidence="5">
    <location>
        <position position="110"/>
    </location>
    <ligand>
        <name>(2E)-4-hydroxy-3-methylbut-2-enyl diphosphate</name>
        <dbReference type="ChEBI" id="CHEBI:128753"/>
    </ligand>
</feature>
<dbReference type="CDD" id="cd13944">
    <property type="entry name" value="lytB_ispH"/>
    <property type="match status" value="1"/>
</dbReference>
<feature type="binding site" evidence="5">
    <location>
        <position position="45"/>
    </location>
    <ligand>
        <name>[4Fe-4S] cluster</name>
        <dbReference type="ChEBI" id="CHEBI:49883"/>
    </ligand>
</feature>
<sequence>MEKSRKSHDRSVLRFLRHLLENEYAIMTQQRPPLEIRLCGPRGFCAGVDRAIQIVVLALKKYGAPVYVRHEIVHNRYVVEGLQARGAIFVEELDEIPAAHRNQPVVFSAHGVPKSVPADAEAKNLFYLDATCPLVSKVHKQAMRHQRLGRHVILIGHSGHPEVIGTMGQLPDGAVTLIETVEDAHTCHFDDEDNLGFVTQTTLSVDDTAGIIKELQARFPNLAAPAAESICYATTNRQDAVRAAAPGCDLFLIVGAPNSSNSKRLVEVAEKAGARMPMLVQRAEDIEWEQIGDISVVGLSAGASAPEIIVDEIIDAFKARFDVKIELAETTVETENFLVNREIRDVELTVKDMAFVNGEHRVVGISKLMQGK</sequence>
<protein>
    <recommendedName>
        <fullName evidence="5">4-hydroxy-3-methylbut-2-enyl diphosphate reductase</fullName>
        <shortName evidence="5">HMBPP reductase</shortName>
        <ecNumber evidence="5">1.17.7.4</ecNumber>
    </recommendedName>
</protein>
<dbReference type="EMBL" id="CP000708">
    <property type="protein sequence ID" value="ABQ61897.1"/>
    <property type="molecule type" value="Genomic_DNA"/>
</dbReference>
<accession>A0A0H3AQE6</accession>
<dbReference type="InterPro" id="IPR003451">
    <property type="entry name" value="LytB/IspH"/>
</dbReference>
<comment type="function">
    <text evidence="5">Catalyzes the conversion of 1-hydroxy-2-methyl-2-(E)-butenyl 4-diphosphate (HMBPP) into a mixture of isopentenyl diphosphate (IPP) and dimethylallyl diphosphate (DMAPP). Acts in the terminal step of the DOXP/MEP pathway for isoprenoid precursor biosynthesis.</text>
</comment>
<dbReference type="PANTHER" id="PTHR30426:SF0">
    <property type="entry name" value="4-HYDROXY-3-METHYLBUT-2-ENYL DIPHOSPHATE REDUCTASE"/>
    <property type="match status" value="1"/>
</dbReference>
<comment type="pathway">
    <text evidence="5">Isoprenoid biosynthesis; isopentenyl diphosphate biosynthesis via DXP pathway; isopentenyl diphosphate from 1-deoxy-D-xylulose 5-phosphate: step 6/6.</text>
</comment>
<keyword evidence="1 5" id="KW-0004">4Fe-4S</keyword>
<feature type="binding site" evidence="5">
    <location>
        <position position="160"/>
    </location>
    <ligand>
        <name>(2E)-4-hydroxy-3-methylbut-2-enyl diphosphate</name>
        <dbReference type="ChEBI" id="CHEBI:128753"/>
    </ligand>
</feature>
<feature type="binding site" evidence="5">
    <location>
        <position position="110"/>
    </location>
    <ligand>
        <name>isopentenyl diphosphate</name>
        <dbReference type="ChEBI" id="CHEBI:128769"/>
    </ligand>
</feature>
<feature type="active site" description="Proton donor" evidence="5">
    <location>
        <position position="162"/>
    </location>
</feature>
<keyword evidence="2 5" id="KW-0479">Metal-binding</keyword>
<feature type="binding site" evidence="5">
    <location>
        <position position="261"/>
    </location>
    <ligand>
        <name>(2E)-4-hydroxy-3-methylbut-2-enyl diphosphate</name>
        <dbReference type="ChEBI" id="CHEBI:128753"/>
    </ligand>
</feature>
<feature type="binding site" evidence="5">
    <location>
        <position position="259"/>
    </location>
    <ligand>
        <name>isopentenyl diphosphate</name>
        <dbReference type="ChEBI" id="CHEBI:128769"/>
    </ligand>
</feature>
<feature type="binding site" evidence="5">
    <location>
        <position position="201"/>
    </location>
    <ligand>
        <name>(2E)-4-hydroxy-3-methylbut-2-enyl diphosphate</name>
        <dbReference type="ChEBI" id="CHEBI:128753"/>
    </ligand>
</feature>
<evidence type="ECO:0000313" key="6">
    <source>
        <dbReference type="EMBL" id="ABQ61897.1"/>
    </source>
</evidence>
<evidence type="ECO:0000256" key="5">
    <source>
        <dbReference type="HAMAP-Rule" id="MF_00191"/>
    </source>
</evidence>
<organism evidence="6 7">
    <name type="scientific">Brucella ovis (strain ATCC 25840 / 63/290 / NCTC 10512)</name>
    <dbReference type="NCBI Taxonomy" id="444178"/>
    <lineage>
        <taxon>Bacteria</taxon>
        <taxon>Pseudomonadati</taxon>
        <taxon>Pseudomonadota</taxon>
        <taxon>Alphaproteobacteria</taxon>
        <taxon>Hyphomicrobiales</taxon>
        <taxon>Brucellaceae</taxon>
        <taxon>Brucella/Ochrobactrum group</taxon>
        <taxon>Brucella</taxon>
    </lineage>
</organism>
<feature type="binding site" evidence="5">
    <location>
        <position position="259"/>
    </location>
    <ligand>
        <name>dimethylallyl diphosphate</name>
        <dbReference type="ChEBI" id="CHEBI:57623"/>
    </ligand>
</feature>
<dbReference type="PhylomeDB" id="A0A0H3AQE6"/>
<dbReference type="Pfam" id="PF02401">
    <property type="entry name" value="LYTB"/>
    <property type="match status" value="1"/>
</dbReference>
<feature type="binding site" evidence="5">
    <location>
        <position position="261"/>
    </location>
    <ligand>
        <name>dimethylallyl diphosphate</name>
        <dbReference type="ChEBI" id="CHEBI:57623"/>
    </ligand>
</feature>
<keyword evidence="3 5" id="KW-0408">Iron</keyword>
<dbReference type="GO" id="GO:0051745">
    <property type="term" value="F:4-hydroxy-3-methylbut-2-enyl diphosphate reductase activity"/>
    <property type="evidence" value="ECO:0007669"/>
    <property type="project" value="UniProtKB-UniRule"/>
</dbReference>
<dbReference type="GO" id="GO:0016114">
    <property type="term" value="P:terpenoid biosynthetic process"/>
    <property type="evidence" value="ECO:0007669"/>
    <property type="project" value="UniProtKB-UniRule"/>
</dbReference>
<feature type="binding site" evidence="5">
    <location>
        <position position="132"/>
    </location>
    <ligand>
        <name>[4Fe-4S] cluster</name>
        <dbReference type="ChEBI" id="CHEBI:49883"/>
    </ligand>
</feature>
<feature type="binding site" evidence="5">
    <location>
        <position position="304"/>
    </location>
    <ligand>
        <name>(2E)-4-hydroxy-3-methylbut-2-enyl diphosphate</name>
        <dbReference type="ChEBI" id="CHEBI:128753"/>
    </ligand>
</feature>
<proteinExistence type="inferred from homology"/>
<dbReference type="GO" id="GO:0019288">
    <property type="term" value="P:isopentenyl diphosphate biosynthetic process, methylerythritol 4-phosphate pathway"/>
    <property type="evidence" value="ECO:0007669"/>
    <property type="project" value="UniProtKB-UniRule"/>
</dbReference>
<comment type="similarity">
    <text evidence="5">Belongs to the IspH family.</text>
</comment>
<feature type="binding site" evidence="5">
    <location>
        <position position="74"/>
    </location>
    <ligand>
        <name>isopentenyl diphosphate</name>
        <dbReference type="ChEBI" id="CHEBI:128769"/>
    </ligand>
</feature>
<comment type="catalytic activity">
    <reaction evidence="5">
        <text>isopentenyl diphosphate + 2 oxidized [2Fe-2S]-[ferredoxin] + H2O = (2E)-4-hydroxy-3-methylbut-2-enyl diphosphate + 2 reduced [2Fe-2S]-[ferredoxin] + 2 H(+)</text>
        <dbReference type="Rhea" id="RHEA:24488"/>
        <dbReference type="Rhea" id="RHEA-COMP:10000"/>
        <dbReference type="Rhea" id="RHEA-COMP:10001"/>
        <dbReference type="ChEBI" id="CHEBI:15377"/>
        <dbReference type="ChEBI" id="CHEBI:15378"/>
        <dbReference type="ChEBI" id="CHEBI:33737"/>
        <dbReference type="ChEBI" id="CHEBI:33738"/>
        <dbReference type="ChEBI" id="CHEBI:128753"/>
        <dbReference type="ChEBI" id="CHEBI:128769"/>
        <dbReference type="EC" id="1.17.7.4"/>
    </reaction>
</comment>
<keyword evidence="4 5" id="KW-0411">Iron-sulfur</keyword>
<gene>
    <name evidence="5 6" type="primary">ispH</name>
    <name evidence="6" type="ordered locus">BOV_0480</name>
</gene>
<dbReference type="UniPathway" id="UPA00056">
    <property type="reaction ID" value="UER00097"/>
</dbReference>
<comment type="catalytic activity">
    <reaction evidence="5">
        <text>dimethylallyl diphosphate + 2 oxidized [2Fe-2S]-[ferredoxin] + H2O = (2E)-4-hydroxy-3-methylbut-2-enyl diphosphate + 2 reduced [2Fe-2S]-[ferredoxin] + 2 H(+)</text>
        <dbReference type="Rhea" id="RHEA:24825"/>
        <dbReference type="Rhea" id="RHEA-COMP:10000"/>
        <dbReference type="Rhea" id="RHEA-COMP:10001"/>
        <dbReference type="ChEBI" id="CHEBI:15377"/>
        <dbReference type="ChEBI" id="CHEBI:15378"/>
        <dbReference type="ChEBI" id="CHEBI:33737"/>
        <dbReference type="ChEBI" id="CHEBI:33738"/>
        <dbReference type="ChEBI" id="CHEBI:57623"/>
        <dbReference type="ChEBI" id="CHEBI:128753"/>
        <dbReference type="EC" id="1.17.7.4"/>
    </reaction>
</comment>
<dbReference type="Gene3D" id="3.40.50.11270">
    <property type="match status" value="1"/>
</dbReference>
<dbReference type="GO" id="GO:0050992">
    <property type="term" value="P:dimethylallyl diphosphate biosynthetic process"/>
    <property type="evidence" value="ECO:0007669"/>
    <property type="project" value="UniProtKB-UniRule"/>
</dbReference>
<evidence type="ECO:0000256" key="3">
    <source>
        <dbReference type="ARBA" id="ARBA00023004"/>
    </source>
</evidence>
<evidence type="ECO:0000256" key="1">
    <source>
        <dbReference type="ARBA" id="ARBA00022485"/>
    </source>
</evidence>
<feature type="binding site" evidence="5">
    <location>
        <position position="259"/>
    </location>
    <ligand>
        <name>(2E)-4-hydroxy-3-methylbut-2-enyl diphosphate</name>
        <dbReference type="ChEBI" id="CHEBI:128753"/>
    </ligand>
</feature>
<feature type="binding site" evidence="5">
    <location>
        <position position="260"/>
    </location>
    <ligand>
        <name>(2E)-4-hydroxy-3-methylbut-2-enyl diphosphate</name>
        <dbReference type="ChEBI" id="CHEBI:128753"/>
    </ligand>
</feature>
<dbReference type="KEGG" id="bov:BOV_0480"/>
<name>A0A0H3AQE6_BRUO2</name>
<feature type="binding site" evidence="5">
    <location>
        <position position="260"/>
    </location>
    <ligand>
        <name>isopentenyl diphosphate</name>
        <dbReference type="ChEBI" id="CHEBI:128769"/>
    </ligand>
</feature>
<dbReference type="Gene3D" id="3.40.1010.20">
    <property type="entry name" value="4-hydroxy-3-methylbut-2-enyl diphosphate reductase, catalytic domain"/>
    <property type="match status" value="2"/>
</dbReference>
<evidence type="ECO:0000256" key="4">
    <source>
        <dbReference type="ARBA" id="ARBA00023014"/>
    </source>
</evidence>
<feature type="binding site" evidence="5">
    <location>
        <position position="304"/>
    </location>
    <ligand>
        <name>isopentenyl diphosphate</name>
        <dbReference type="ChEBI" id="CHEBI:128769"/>
    </ligand>
</feature>
<comment type="cofactor">
    <cofactor evidence="5">
        <name>[4Fe-4S] cluster</name>
        <dbReference type="ChEBI" id="CHEBI:49883"/>
    </cofactor>
    <text evidence="5">Binds 1 [4Fe-4S] cluster per subunit.</text>
</comment>
<feature type="binding site" evidence="5">
    <location>
        <position position="110"/>
    </location>
    <ligand>
        <name>dimethylallyl diphosphate</name>
        <dbReference type="ChEBI" id="CHEBI:57623"/>
    </ligand>
</feature>
<feature type="binding site" evidence="5">
    <location>
        <position position="304"/>
    </location>
    <ligand>
        <name>dimethylallyl diphosphate</name>
        <dbReference type="ChEBI" id="CHEBI:57623"/>
    </ligand>
</feature>
<feature type="binding site" evidence="5">
    <location>
        <position position="260"/>
    </location>
    <ligand>
        <name>dimethylallyl diphosphate</name>
        <dbReference type="ChEBI" id="CHEBI:57623"/>
    </ligand>
</feature>
<dbReference type="HAMAP" id="MF_00191">
    <property type="entry name" value="IspH"/>
    <property type="match status" value="1"/>
</dbReference>
<evidence type="ECO:0000313" key="7">
    <source>
        <dbReference type="Proteomes" id="UP000006383"/>
    </source>
</evidence>
<dbReference type="GO" id="GO:0051539">
    <property type="term" value="F:4 iron, 4 sulfur cluster binding"/>
    <property type="evidence" value="ECO:0007669"/>
    <property type="project" value="UniProtKB-UniRule"/>
</dbReference>
<dbReference type="AlphaFoldDB" id="A0A0H3AQE6"/>
<feature type="binding site" evidence="5">
    <location>
        <position position="160"/>
    </location>
    <ligand>
        <name>isopentenyl diphosphate</name>
        <dbReference type="ChEBI" id="CHEBI:128769"/>
    </ligand>
</feature>
<feature type="binding site" evidence="5">
    <location>
        <position position="160"/>
    </location>
    <ligand>
        <name>dimethylallyl diphosphate</name>
        <dbReference type="ChEBI" id="CHEBI:57623"/>
    </ligand>
</feature>
<keyword evidence="7" id="KW-1185">Reference proteome</keyword>
<reference evidence="7" key="1">
    <citation type="journal article" date="2009" name="PLoS ONE">
        <title>Genome degradation in Brucella ovis corresponds with narrowing of its host range and tissue tropism.</title>
        <authorList>
            <person name="Tsolis R.M."/>
            <person name="Seshadri R."/>
            <person name="Santos R.L."/>
            <person name="Sangari F.J."/>
            <person name="Lobo J.M."/>
            <person name="de Jong M.F."/>
            <person name="Ren Q."/>
            <person name="Myers G."/>
            <person name="Brinkac L.M."/>
            <person name="Nelson W.C."/>
            <person name="Deboy R.T."/>
            <person name="Angiuoli S."/>
            <person name="Khouri H."/>
            <person name="Dimitrov G."/>
            <person name="Robinson J.R."/>
            <person name="Mulligan S."/>
            <person name="Walker R.L."/>
            <person name="Elzer P.E."/>
            <person name="Hassan K.A."/>
            <person name="Paulsen I.T."/>
        </authorList>
    </citation>
    <scope>NUCLEOTIDE SEQUENCE [LARGE SCALE GENOMIC DNA]</scope>
    <source>
        <strain evidence="7">ATCC 25840 / 63/290 / NCTC 10512</strain>
    </source>
</reference>
<dbReference type="EC" id="1.17.7.4" evidence="5"/>
<keyword evidence="5" id="KW-0414">Isoprene biosynthesis</keyword>
<dbReference type="PANTHER" id="PTHR30426">
    <property type="entry name" value="4-HYDROXY-3-METHYLBUT-2-ENYL DIPHOSPHATE REDUCTASE"/>
    <property type="match status" value="1"/>
</dbReference>
<keyword evidence="5 6" id="KW-0560">Oxidoreductase</keyword>
<dbReference type="NCBIfam" id="NF002190">
    <property type="entry name" value="PRK01045.1-4"/>
    <property type="match status" value="1"/>
</dbReference>
<feature type="binding site" evidence="5">
    <location>
        <position position="74"/>
    </location>
    <ligand>
        <name>dimethylallyl diphosphate</name>
        <dbReference type="ChEBI" id="CHEBI:57623"/>
    </ligand>
</feature>
<dbReference type="HOGENOM" id="CLU_027486_1_0_5"/>